<sequence>MIYPDRVGSYREGSGPVGLAGAADVDSVARAVLRELLALPDVRRVGVALVEGGGRRLRFLTAPDDVLDEPAQWCHIDAYDDVPLTSVVRTGVPVLGDLDGFGERYAGLVATQREAGTRALAVLPLPGIASPIGGLLVYYDRPQDFSDAQRGVLTTLARQAADAVRRVRARGVGAPEGTAPTGAAAPAQTASLSLEDDPRAPGLARRFLRQTLAGWGVADDPTETAELCLSELVTNAVIHAGATSELILTLDDGMLTVAVRDHGGAAATSAEVLGDDDPLRVFGRGLVLVDALSDSWGSEQDAVGTTSWFVLDLPDDARSAAS</sequence>
<dbReference type="Pfam" id="PF13185">
    <property type="entry name" value="GAF_2"/>
    <property type="match status" value="1"/>
</dbReference>
<dbReference type="InterPro" id="IPR003594">
    <property type="entry name" value="HATPase_dom"/>
</dbReference>
<protein>
    <recommendedName>
        <fullName evidence="6">GAF domain-containing protein</fullName>
    </recommendedName>
</protein>
<dbReference type="InterPro" id="IPR029016">
    <property type="entry name" value="GAF-like_dom_sf"/>
</dbReference>
<proteinExistence type="predicted"/>
<evidence type="ECO:0000259" key="3">
    <source>
        <dbReference type="Pfam" id="PF13581"/>
    </source>
</evidence>
<dbReference type="Proteomes" id="UP001499974">
    <property type="component" value="Unassembled WGS sequence"/>
</dbReference>
<dbReference type="SUPFAM" id="SSF55781">
    <property type="entry name" value="GAF domain-like"/>
    <property type="match status" value="1"/>
</dbReference>
<evidence type="ECO:0000259" key="2">
    <source>
        <dbReference type="Pfam" id="PF13185"/>
    </source>
</evidence>
<evidence type="ECO:0008006" key="6">
    <source>
        <dbReference type="Google" id="ProtNLM"/>
    </source>
</evidence>
<reference evidence="5" key="1">
    <citation type="journal article" date="2019" name="Int. J. Syst. Evol. Microbiol.">
        <title>The Global Catalogue of Microorganisms (GCM) 10K type strain sequencing project: providing services to taxonomists for standard genome sequencing and annotation.</title>
        <authorList>
            <consortium name="The Broad Institute Genomics Platform"/>
            <consortium name="The Broad Institute Genome Sequencing Center for Infectious Disease"/>
            <person name="Wu L."/>
            <person name="Ma J."/>
        </authorList>
    </citation>
    <scope>NUCLEOTIDE SEQUENCE [LARGE SCALE GENOMIC DNA]</scope>
    <source>
        <strain evidence="5">JCM 18531</strain>
    </source>
</reference>
<dbReference type="Gene3D" id="3.30.565.10">
    <property type="entry name" value="Histidine kinase-like ATPase, C-terminal domain"/>
    <property type="match status" value="1"/>
</dbReference>
<dbReference type="Pfam" id="PF13581">
    <property type="entry name" value="HATPase_c_2"/>
    <property type="match status" value="1"/>
</dbReference>
<dbReference type="PANTHER" id="PTHR35526">
    <property type="entry name" value="ANTI-SIGMA-F FACTOR RSBW-RELATED"/>
    <property type="match status" value="1"/>
</dbReference>
<gene>
    <name evidence="4" type="ORF">GCM10023349_13750</name>
</gene>
<dbReference type="PANTHER" id="PTHR35526:SF3">
    <property type="entry name" value="ANTI-SIGMA-F FACTOR RSBW"/>
    <property type="match status" value="1"/>
</dbReference>
<keyword evidence="5" id="KW-1185">Reference proteome</keyword>
<dbReference type="Gene3D" id="3.30.450.40">
    <property type="match status" value="1"/>
</dbReference>
<dbReference type="InterPro" id="IPR036890">
    <property type="entry name" value="HATPase_C_sf"/>
</dbReference>
<keyword evidence="1" id="KW-0808">Transferase</keyword>
<evidence type="ECO:0000313" key="4">
    <source>
        <dbReference type="EMBL" id="GAA4698781.1"/>
    </source>
</evidence>
<dbReference type="EMBL" id="BAABKM010000002">
    <property type="protein sequence ID" value="GAA4698781.1"/>
    <property type="molecule type" value="Genomic_DNA"/>
</dbReference>
<keyword evidence="1" id="KW-0723">Serine/threonine-protein kinase</keyword>
<evidence type="ECO:0000313" key="5">
    <source>
        <dbReference type="Proteomes" id="UP001499974"/>
    </source>
</evidence>
<dbReference type="InterPro" id="IPR003018">
    <property type="entry name" value="GAF"/>
</dbReference>
<comment type="caution">
    <text evidence="4">The sequence shown here is derived from an EMBL/GenBank/DDBJ whole genome shotgun (WGS) entry which is preliminary data.</text>
</comment>
<evidence type="ECO:0000256" key="1">
    <source>
        <dbReference type="ARBA" id="ARBA00022527"/>
    </source>
</evidence>
<feature type="domain" description="Histidine kinase/HSP90-like ATPase" evidence="3">
    <location>
        <begin position="196"/>
        <end position="306"/>
    </location>
</feature>
<accession>A0ABP8X2N9</accession>
<keyword evidence="1" id="KW-0418">Kinase</keyword>
<name>A0ABP8X2N9_9ACTN</name>
<dbReference type="SUPFAM" id="SSF55874">
    <property type="entry name" value="ATPase domain of HSP90 chaperone/DNA topoisomerase II/histidine kinase"/>
    <property type="match status" value="1"/>
</dbReference>
<feature type="domain" description="GAF" evidence="2">
    <location>
        <begin position="22"/>
        <end position="164"/>
    </location>
</feature>
<organism evidence="4 5">
    <name type="scientific">Nocardioides conyzicola</name>
    <dbReference type="NCBI Taxonomy" id="1651781"/>
    <lineage>
        <taxon>Bacteria</taxon>
        <taxon>Bacillati</taxon>
        <taxon>Actinomycetota</taxon>
        <taxon>Actinomycetes</taxon>
        <taxon>Propionibacteriales</taxon>
        <taxon>Nocardioidaceae</taxon>
        <taxon>Nocardioides</taxon>
    </lineage>
</organism>
<dbReference type="CDD" id="cd16936">
    <property type="entry name" value="HATPase_RsbW-like"/>
    <property type="match status" value="1"/>
</dbReference>
<dbReference type="InterPro" id="IPR050267">
    <property type="entry name" value="Anti-sigma-factor_SerPK"/>
</dbReference>